<dbReference type="InterPro" id="IPR051692">
    <property type="entry name" value="OMP-like"/>
</dbReference>
<comment type="subcellular location">
    <subcellularLocation>
        <location evidence="1">Cell outer membrane</location>
    </subcellularLocation>
</comment>
<evidence type="ECO:0000256" key="5">
    <source>
        <dbReference type="ARBA" id="ARBA00038306"/>
    </source>
</evidence>
<keyword evidence="9" id="KW-1185">Reference proteome</keyword>
<evidence type="ECO:0000313" key="9">
    <source>
        <dbReference type="Proteomes" id="UP000317122"/>
    </source>
</evidence>
<dbReference type="InterPro" id="IPR027385">
    <property type="entry name" value="Beta-barrel_OMP"/>
</dbReference>
<comment type="caution">
    <text evidence="8">The sequence shown here is derived from an EMBL/GenBank/DDBJ whole genome shotgun (WGS) entry which is preliminary data.</text>
</comment>
<evidence type="ECO:0000256" key="4">
    <source>
        <dbReference type="ARBA" id="ARBA00023237"/>
    </source>
</evidence>
<name>A0A562P428_9HYPH</name>
<protein>
    <submittedName>
        <fullName evidence="8">Outer membrane immunogenic protein</fullName>
    </submittedName>
</protein>
<evidence type="ECO:0000313" key="8">
    <source>
        <dbReference type="EMBL" id="TWI39217.1"/>
    </source>
</evidence>
<keyword evidence="2 6" id="KW-0732">Signal</keyword>
<dbReference type="RefSeq" id="WP_145716504.1">
    <property type="nucleotide sequence ID" value="NZ_BSPF01000131.1"/>
</dbReference>
<feature type="signal peptide" evidence="6">
    <location>
        <begin position="1"/>
        <end position="26"/>
    </location>
</feature>
<dbReference type="PANTHER" id="PTHR34001:SF3">
    <property type="entry name" value="BLL7405 PROTEIN"/>
    <property type="match status" value="1"/>
</dbReference>
<reference evidence="8 9" key="1">
    <citation type="journal article" date="2015" name="Stand. Genomic Sci.">
        <title>Genomic Encyclopedia of Bacterial and Archaeal Type Strains, Phase III: the genomes of soil and plant-associated and newly described type strains.</title>
        <authorList>
            <person name="Whitman W.B."/>
            <person name="Woyke T."/>
            <person name="Klenk H.P."/>
            <person name="Zhou Y."/>
            <person name="Lilburn T.G."/>
            <person name="Beck B.J."/>
            <person name="De Vos P."/>
            <person name="Vandamme P."/>
            <person name="Eisen J.A."/>
            <person name="Garrity G."/>
            <person name="Hugenholtz P."/>
            <person name="Kyrpides N.C."/>
        </authorList>
    </citation>
    <scope>NUCLEOTIDE SEQUENCE [LARGE SCALE GENOMIC DNA]</scope>
    <source>
        <strain evidence="8 9">CGMCC 1.2546</strain>
    </source>
</reference>
<dbReference type="GO" id="GO:0009279">
    <property type="term" value="C:cell outer membrane"/>
    <property type="evidence" value="ECO:0007669"/>
    <property type="project" value="UniProtKB-SubCell"/>
</dbReference>
<dbReference type="InterPro" id="IPR011250">
    <property type="entry name" value="OMP/PagP_B-barrel"/>
</dbReference>
<evidence type="ECO:0000256" key="2">
    <source>
        <dbReference type="ARBA" id="ARBA00022729"/>
    </source>
</evidence>
<sequence length="432" mass="45719">MTIKVFAKSLLLGAVSVLALGSASHAADAVVPVVETSGFNWSGIYVGFGVGAGANVHELSGDFLPGFSLNGIGGEGVYGELTVGYDYMVSPRFLIGGLLDAHVGNIETTLDVAGLDASVQETYGFDAGLRAGYLFTPNTLGYVLGGYSWQKYKLDTNAGFDFDWDQSGYFVGAGVETAVNSNWTIKTEYRYTRFGTKDDLLADLGAPDGTLELDTSRHTFQVAANYRFGAQNGGVASFEAPAYNWTGFYVGGAVGAGASVHQIDVPPAGLEFNGLGGEGVFGELNVGYDHDFGNWVAGVMVDARYSGMTSELKVPGGSINLDTDYGFDVLGRVGMKVNESTLAYVLGGYSWQHFDLNASSPIGDILDWDSSGFSVGGGLETAMSSNVTVGLEYRYSQFSEKDFSSEIGAPDDSLTSTPSFHTVRIGAKYKFN</sequence>
<feature type="chain" id="PRO_5022055941" evidence="6">
    <location>
        <begin position="27"/>
        <end position="432"/>
    </location>
</feature>
<dbReference type="Gene3D" id="2.40.160.20">
    <property type="match status" value="2"/>
</dbReference>
<keyword evidence="3" id="KW-0472">Membrane</keyword>
<dbReference type="Proteomes" id="UP000317122">
    <property type="component" value="Unassembled WGS sequence"/>
</dbReference>
<feature type="domain" description="Outer membrane protein beta-barrel" evidence="7">
    <location>
        <begin position="17"/>
        <end position="228"/>
    </location>
</feature>
<dbReference type="EMBL" id="VLKT01000010">
    <property type="protein sequence ID" value="TWI39217.1"/>
    <property type="molecule type" value="Genomic_DNA"/>
</dbReference>
<dbReference type="PANTHER" id="PTHR34001">
    <property type="entry name" value="BLL7405 PROTEIN"/>
    <property type="match status" value="1"/>
</dbReference>
<feature type="domain" description="Outer membrane protein beta-barrel" evidence="7">
    <location>
        <begin position="239"/>
        <end position="431"/>
    </location>
</feature>
<organism evidence="8 9">
    <name type="scientific">Mesorhizobium tianshanense</name>
    <dbReference type="NCBI Taxonomy" id="39844"/>
    <lineage>
        <taxon>Bacteria</taxon>
        <taxon>Pseudomonadati</taxon>
        <taxon>Pseudomonadota</taxon>
        <taxon>Alphaproteobacteria</taxon>
        <taxon>Hyphomicrobiales</taxon>
        <taxon>Phyllobacteriaceae</taxon>
        <taxon>Mesorhizobium</taxon>
    </lineage>
</organism>
<evidence type="ECO:0000256" key="6">
    <source>
        <dbReference type="SAM" id="SignalP"/>
    </source>
</evidence>
<dbReference type="OrthoDB" id="9815357at2"/>
<evidence type="ECO:0000256" key="1">
    <source>
        <dbReference type="ARBA" id="ARBA00004442"/>
    </source>
</evidence>
<dbReference type="SUPFAM" id="SSF56925">
    <property type="entry name" value="OMPA-like"/>
    <property type="match status" value="2"/>
</dbReference>
<comment type="similarity">
    <text evidence="5">Belongs to the Omp25/RopB family.</text>
</comment>
<proteinExistence type="inferred from homology"/>
<accession>A0A562P428</accession>
<evidence type="ECO:0000259" key="7">
    <source>
        <dbReference type="Pfam" id="PF13505"/>
    </source>
</evidence>
<evidence type="ECO:0000256" key="3">
    <source>
        <dbReference type="ARBA" id="ARBA00023136"/>
    </source>
</evidence>
<keyword evidence="4" id="KW-0998">Cell outer membrane</keyword>
<gene>
    <name evidence="8" type="ORF">IQ26_02067</name>
</gene>
<dbReference type="Pfam" id="PF13505">
    <property type="entry name" value="OMP_b-brl"/>
    <property type="match status" value="2"/>
</dbReference>
<dbReference type="AlphaFoldDB" id="A0A562P428"/>